<dbReference type="Pfam" id="PF03372">
    <property type="entry name" value="Exo_endo_phos"/>
    <property type="match status" value="1"/>
</dbReference>
<feature type="compositionally biased region" description="Basic and acidic residues" evidence="1">
    <location>
        <begin position="1787"/>
        <end position="1803"/>
    </location>
</feature>
<feature type="region of interest" description="Disordered" evidence="1">
    <location>
        <begin position="153"/>
        <end position="232"/>
    </location>
</feature>
<dbReference type="EMBL" id="JBFNFH010000005">
    <property type="protein sequence ID" value="MFM1524709.1"/>
    <property type="molecule type" value="Genomic_DNA"/>
</dbReference>
<keyword evidence="2" id="KW-1133">Transmembrane helix</keyword>
<evidence type="ECO:0000256" key="1">
    <source>
        <dbReference type="SAM" id="MobiDB-lite"/>
    </source>
</evidence>
<evidence type="ECO:0000313" key="5">
    <source>
        <dbReference type="EMBL" id="MFM1524709.1"/>
    </source>
</evidence>
<feature type="compositionally biased region" description="Basic and acidic residues" evidence="1">
    <location>
        <begin position="153"/>
        <end position="182"/>
    </location>
</feature>
<feature type="transmembrane region" description="Helical" evidence="2">
    <location>
        <begin position="1938"/>
        <end position="1958"/>
    </location>
</feature>
<keyword evidence="6" id="KW-1185">Reference proteome</keyword>
<organism evidence="5 6">
    <name type="scientific">Helcococcus bovis</name>
    <dbReference type="NCBI Taxonomy" id="3153252"/>
    <lineage>
        <taxon>Bacteria</taxon>
        <taxon>Bacillati</taxon>
        <taxon>Bacillota</taxon>
        <taxon>Tissierellia</taxon>
        <taxon>Tissierellales</taxon>
        <taxon>Peptoniphilaceae</taxon>
        <taxon>Helcococcus</taxon>
    </lineage>
</organism>
<dbReference type="RefSeq" id="WP_408126415.1">
    <property type="nucleotide sequence ID" value="NZ_JBFNFH010000005.1"/>
</dbReference>
<evidence type="ECO:0000256" key="2">
    <source>
        <dbReference type="SAM" id="Phobius"/>
    </source>
</evidence>
<feature type="region of interest" description="Disordered" evidence="1">
    <location>
        <begin position="1887"/>
        <end position="1910"/>
    </location>
</feature>
<reference evidence="5 6" key="1">
    <citation type="journal article" date="2024" name="Front. Microbiol.">
        <title>Pangenomic and biochemical analyses of Helcococcus ovis reveal widespread tetracycline resistance and a novel bacterial species, Helcococcus bovis.</title>
        <authorList>
            <person name="Cunha F."/>
            <person name="Zhai Y."/>
            <person name="Casaro S."/>
            <person name="Jones K.L."/>
            <person name="Hernandez M."/>
            <person name="Bisinotto R.S."/>
            <person name="Kariyawasam S."/>
            <person name="Brown M.B."/>
            <person name="Phillips A."/>
            <person name="Jeong K.C."/>
            <person name="Galvao K.N."/>
        </authorList>
    </citation>
    <scope>NUCLEOTIDE SEQUENCE [LARGE SCALE GENOMIC DNA]</scope>
    <source>
        <strain evidence="5 6">KG197</strain>
    </source>
</reference>
<dbReference type="Proteomes" id="UP001629536">
    <property type="component" value="Unassembled WGS sequence"/>
</dbReference>
<dbReference type="CDD" id="cd04486">
    <property type="entry name" value="YhcR_OBF_like"/>
    <property type="match status" value="2"/>
</dbReference>
<keyword evidence="5" id="KW-0540">Nuclease</keyword>
<feature type="compositionally biased region" description="Basic and acidic residues" evidence="1">
    <location>
        <begin position="211"/>
        <end position="232"/>
    </location>
</feature>
<protein>
    <submittedName>
        <fullName evidence="5">Endonuclease/exonuclease/phosphatase family protein</fullName>
    </submittedName>
</protein>
<dbReference type="GO" id="GO:0004519">
    <property type="term" value="F:endonuclease activity"/>
    <property type="evidence" value="ECO:0007669"/>
    <property type="project" value="UniProtKB-KW"/>
</dbReference>
<dbReference type="InterPro" id="IPR036691">
    <property type="entry name" value="Endo/exonu/phosph_ase_sf"/>
</dbReference>
<keyword evidence="2" id="KW-0812">Transmembrane</keyword>
<keyword evidence="2" id="KW-0472">Membrane</keyword>
<dbReference type="SUPFAM" id="SSF56219">
    <property type="entry name" value="DNase I-like"/>
    <property type="match status" value="2"/>
</dbReference>
<evidence type="ECO:0000313" key="6">
    <source>
        <dbReference type="Proteomes" id="UP001629536"/>
    </source>
</evidence>
<feature type="compositionally biased region" description="Basic and acidic residues" evidence="1">
    <location>
        <begin position="1770"/>
        <end position="1779"/>
    </location>
</feature>
<dbReference type="PANTHER" id="PTHR42834:SF1">
    <property type="entry name" value="ENDONUCLEASE_EXONUCLEASE_PHOSPHATASE FAMILY PROTEIN (AFU_ORTHOLOGUE AFUA_3G09210)"/>
    <property type="match status" value="1"/>
</dbReference>
<dbReference type="InterPro" id="IPR005135">
    <property type="entry name" value="Endo/exonuclease/phosphatase"/>
</dbReference>
<feature type="domain" description="Endonuclease/exonuclease/phosphatase" evidence="3">
    <location>
        <begin position="711"/>
        <end position="984"/>
    </location>
</feature>
<proteinExistence type="predicted"/>
<dbReference type="Pfam" id="PF19580">
    <property type="entry name" value="Exo_endo_phos_3"/>
    <property type="match status" value="1"/>
</dbReference>
<feature type="region of interest" description="Disordered" evidence="1">
    <location>
        <begin position="1761"/>
        <end position="1810"/>
    </location>
</feature>
<keyword evidence="5" id="KW-0255">Endonuclease</keyword>
<comment type="caution">
    <text evidence="5">The sequence shown here is derived from an EMBL/GenBank/DDBJ whole genome shotgun (WGS) entry which is preliminary data.</text>
</comment>
<sequence>MKKELQLRRKFAVILLIFSFLVQTAVPIVIYAKEDNSVIYSVEKFKTDVRDGETVKVKGYIGEPWKKTRSKTRKVTNFELSDNLENLHKTGIPVEYDSTFEKKYSNSYENNKGKLVIIEGTKKGYFNTFGLKSIKSITPVETVDENLDNTSHVDKEKIKESTNNVKKENEEVLDDKNIKEEKNLEDENISKGKENIQDIDNLDNSIKSKKTSKEKSKNKKKTESKFKDTSKTKKETLQDKIKNLKVISISDALKEDLGYRITTKGYVISRPGAFGYHSFAIRDENNKAIFVQSYLNLNVKYGDYIYITGYINKNNDVIQLENIEQVLVDKNTTSENKFISNELKINEINNNYISNLINVKDAVVLDSRDLGFAFLINIKQDENQAAILINKNSNISFNNISDGSKINVTGILSKFNNTYQIMPFEDEHLMIDGKEVYNYVKVGDIQGEGLTSPFEGKKVKVQNVVVTAIHNQNNFYVQDIEDDKNEKTSDGILINVKSKDKEIKPGKVLELEGYVSEEFGDGYQEKKYTDLTITKINVTDFKIKKIESKLPEPIIITQDLLNSISEKTKNKKSYEDYINFWESKESMLVNIKDAKTLGPMNKGEIFVSLDKSATRYNKMHGINLTEYGNPDIIGLYVKLNSVDKKDNYGNIKVNSGDYISDYTGPLTYAYGAYKIYVPLDNRDKLSNVIKNNNLNREVTHIESKNDLLTIASYNIQNFAPKSGNTSHDKVEKIVNSIKDNLKNPDIISLVEMQDDSGKSDDAVVSAKENAEELIKEIKKVSNIVYEYKDLEPSNNMDGGEKGSNIRVGFLYNPNRVTFDNIEKIGESNFEFEDVRKSLAANFTFNGKKVLVIANHLNSKRGDEPQFGKNQPPVNGSEPKREKLAQIIYKYVVDKKIIDPKLNVVLTGDFNDFEFSNTLKILEGSILTNLVKNYDVGDRFSYFHNGNSQTLDHILVSNKLVNDAKFDMVHINSMFMEESGRASDHDPVIVQLKLNDNVENVNEYNIPKDSDEITAIKKLFSSELDKIYKIEGTVISKSGIFGKNGFYIQDDEGYGIYVNNEYRINLLPGDKVILKGTLDNYFGLLELKNVNIFDKIKSEKINPKVVNIENISEENPYTLVKLENLLVRYIEESNSYGSSRFLAFDENNNSIKINYDNRVGEKYSELIKRLKEGYKVNITGVLSYKNGIAELLPVDKENIQIISNNVKLNDYYKIGKVQGLSHKSNLEQRYVKLKDVVVTFIDSENSFYIQDINPDGNDKTSDGIYVNYRNHKLNVGDKIELEGRVREIFGDGYGSKYKSDLSITQINALKTTKISENNDFNIYEIDKDSIPSKYIDNDRFMKFDPKEDSIDFWESKEGMIVKLNQAKVVGPQLSKQIYLLPHNTDETLNKLGGYNLNERNNPNIIGVLTDKEIKVKAGDEISNYITGPVTYNFGDYKIYVPSQEIKIKEGIKVYDKTDIVKEDNSLNIATYNVENFTALDNGDGSTSEDKVQKIANSIINDLNAPDIITLLEVQDDDGPKNEGNVSAKKSGKRLTDAISKIKNDLKYEYVDVDPENNKDGGQPGGNIRIGLIYNPDRVQFENVELIGKNNPLFNGVRKSLVANFIFKNEKIMVVANHLNSKIGDDALFGSKQPPLFKTEIKRVKLAQVINNYISEKLKDNPELKVVVTGDFNDYENSKTLKTIAGDDLINLVDSHPNDDRFSFFFRGVSQTLDHILVSKNIKNNIKFDMIHINSLFMEEHGRASDHDPVMVKILFMNKSTEEINQNNTDNSNHENDKVDMSNKNQSTKVEDNNLEDGLRNKDVDTSSNDSSIEENLDIIEKNISVIENMDTSEKNVSVIENIDTIEKNISVIENKDISEKNVSVIENKDNRDNNAYIIKNQDLNKDENLSKKTENLDNSEKKYKKDDKLSEKDDVKSNEKFDLKGKNNNKVENINKTNILIYALIPTLIISVLIISLIIKKELNKNN</sequence>
<gene>
    <name evidence="5" type="ORF">ABGF40_03390</name>
</gene>
<dbReference type="Gene3D" id="3.60.10.10">
    <property type="entry name" value="Endonuclease/exonuclease/phosphatase"/>
    <property type="match status" value="2"/>
</dbReference>
<evidence type="ECO:0000259" key="3">
    <source>
        <dbReference type="Pfam" id="PF03372"/>
    </source>
</evidence>
<evidence type="ECO:0000259" key="4">
    <source>
        <dbReference type="Pfam" id="PF19580"/>
    </source>
</evidence>
<accession>A0ABW9F5I0</accession>
<dbReference type="PANTHER" id="PTHR42834">
    <property type="entry name" value="ENDONUCLEASE/EXONUCLEASE/PHOSPHATASE FAMILY PROTEIN (AFU_ORTHOLOGUE AFUA_3G09210)"/>
    <property type="match status" value="1"/>
</dbReference>
<keyword evidence="5" id="KW-0378">Hydrolase</keyword>
<feature type="domain" description="Endonuclease/exonuclease/phosphatase" evidence="4">
    <location>
        <begin position="1544"/>
        <end position="1725"/>
    </location>
</feature>
<name>A0ABW9F5I0_9FIRM</name>